<evidence type="ECO:0000256" key="1">
    <source>
        <dbReference type="ARBA" id="ARBA00009447"/>
    </source>
</evidence>
<dbReference type="STRING" id="2163413.A0A4V1ADX6"/>
<evidence type="ECO:0000256" key="2">
    <source>
        <dbReference type="ARBA" id="ARBA00022448"/>
    </source>
</evidence>
<dbReference type="Gene3D" id="1.10.357.50">
    <property type="match status" value="1"/>
</dbReference>
<keyword evidence="2" id="KW-0813">Transport</keyword>
<dbReference type="AlphaFoldDB" id="A0A4V1ADX6"/>
<dbReference type="PANTHER" id="PTHR21292">
    <property type="entry name" value="EXOCYST COMPLEX COMPONENT SEC6-RELATED"/>
    <property type="match status" value="1"/>
</dbReference>
<gene>
    <name evidence="4" type="primary">MPUL0B04430</name>
    <name evidence="4" type="ORF">METSCH_B04430</name>
</gene>
<protein>
    <submittedName>
        <fullName evidence="4">Exocyst complex component Sec6</fullName>
    </submittedName>
</protein>
<comment type="similarity">
    <text evidence="1">Belongs to the SEC6 family.</text>
</comment>
<keyword evidence="3" id="KW-0268">Exocytosis</keyword>
<accession>A0A4V1ADX6</accession>
<dbReference type="InterPro" id="IPR042532">
    <property type="entry name" value="EXOC3/Sec6_C"/>
</dbReference>
<dbReference type="PANTHER" id="PTHR21292:SF1">
    <property type="entry name" value="EXOCYST COMPLEX COMPONENT 3"/>
    <property type="match status" value="1"/>
</dbReference>
<dbReference type="GO" id="GO:0000149">
    <property type="term" value="F:SNARE binding"/>
    <property type="evidence" value="ECO:0007669"/>
    <property type="project" value="TreeGrafter"/>
</dbReference>
<dbReference type="GO" id="GO:0006887">
    <property type="term" value="P:exocytosis"/>
    <property type="evidence" value="ECO:0007669"/>
    <property type="project" value="UniProtKB-KW"/>
</dbReference>
<proteinExistence type="inferred from homology"/>
<dbReference type="EMBL" id="CP034457">
    <property type="protein sequence ID" value="QBM87243.1"/>
    <property type="molecule type" value="Genomic_DNA"/>
</dbReference>
<organism evidence="4 5">
    <name type="scientific">Metschnikowia aff. pulcherrima</name>
    <dbReference type="NCBI Taxonomy" id="2163413"/>
    <lineage>
        <taxon>Eukaryota</taxon>
        <taxon>Fungi</taxon>
        <taxon>Dikarya</taxon>
        <taxon>Ascomycota</taxon>
        <taxon>Saccharomycotina</taxon>
        <taxon>Pichiomycetes</taxon>
        <taxon>Metschnikowiaceae</taxon>
        <taxon>Metschnikowia</taxon>
    </lineage>
</organism>
<name>A0A4V1ADX6_9ASCO</name>
<keyword evidence="5" id="KW-1185">Reference proteome</keyword>
<dbReference type="GO" id="GO:0000145">
    <property type="term" value="C:exocyst"/>
    <property type="evidence" value="ECO:0007669"/>
    <property type="project" value="InterPro"/>
</dbReference>
<dbReference type="InterPro" id="IPR010326">
    <property type="entry name" value="EXOC3/Sec6"/>
</dbReference>
<evidence type="ECO:0000313" key="4">
    <source>
        <dbReference type="EMBL" id="QBM87243.1"/>
    </source>
</evidence>
<sequence length="833" mass="96390">MNEAALSRISSVIKVEDDLQKIEGLRQQFIKEKTSIDVKLHNTTQEQIESVVSNLDKLKLSVKKLGNIKANVDKINTIHEETVTNAREYETLKSVTNVYQTMMQVQNLYTDIANFRQYIEHIGNMIAAEFDAVSESIDYPLLNIHRIHFNVTQARNFLEYLEAEAEALSDDTQSIVRKIVFPVRKMVRDFDDLLKEIVISITEAVKEGNVEMVHKVVRIIEYETAEDVKLSLYNALQVNNLESRKTENYSKFRACPRHYKKFFFDKLEESLADTFNKCVDHFQQDRLLVYDNLEWLEDELVFVERTLAQLFPENWHVLDFVFGSYYNLLHNFTMDIIHASPPAEDLMRVLMYDTHYNAFIASLFGPEKAKKTVQKSILGDELKETVLEDYLKVIVLKMSEWNEVLIEQEAEVFVSRLEPPDYYSLKQTIEDIDQYDHPIFHEVMTEVYVLPDFKTTLSMLKEQADVAADSGYGKVLVAVIENWSVCYIKRVEAYMKLIEDEIVKYMSVYNNDHCLIKGSRTKRLLRIQPSKPVPTYDVENMSPEELAEISKPGLVEYLTALGNTYEINHERLMDKFLPKYQQKVHLAYQTRIVEAFENTDFPGSELNGMVIRALVDIMINDLTPALSTVFTSKWYENEKGPNTGEPNMAQKIVKTIEEYMLEMKGYATYEMYNITFTVALDSLMTAYLRIGYQNILHGDGKKIDPTAVKKHKSFAEAVNRDIGIIYEGLDHLFSRKDVLYLVKSLSALEFLTALATCENIIEDVPGIWEHEILETYYDCSVEFVRGALLCRKDVDNKAVGPLIDRLLEIKNHYQQAVPAPETEVVTLNHFVYT</sequence>
<evidence type="ECO:0000313" key="5">
    <source>
        <dbReference type="Proteomes" id="UP000292447"/>
    </source>
</evidence>
<dbReference type="Pfam" id="PF06046">
    <property type="entry name" value="Sec6"/>
    <property type="match status" value="1"/>
</dbReference>
<reference evidence="5" key="1">
    <citation type="submission" date="2019-03" db="EMBL/GenBank/DDBJ databases">
        <title>Snf2 controls pulcherriminic acid biosynthesis and connects pigmentation and antifungal activity of the yeast Metschnikowia pulcherrima.</title>
        <authorList>
            <person name="Gore-Lloyd D."/>
            <person name="Sumann I."/>
            <person name="Brachmann A.O."/>
            <person name="Schneeberger K."/>
            <person name="Ortiz-Merino R.A."/>
            <person name="Moreno-Beltran M."/>
            <person name="Schlaefli M."/>
            <person name="Kirner P."/>
            <person name="Santos Kron A."/>
            <person name="Wolfe K.H."/>
            <person name="Piel J."/>
            <person name="Ahrens C.H."/>
            <person name="Henk D."/>
            <person name="Freimoser F.M."/>
        </authorList>
    </citation>
    <scope>NUCLEOTIDE SEQUENCE [LARGE SCALE GENOMIC DNA]</scope>
    <source>
        <strain evidence="5">APC 1.2</strain>
    </source>
</reference>
<dbReference type="Proteomes" id="UP000292447">
    <property type="component" value="Chromosome II"/>
</dbReference>
<evidence type="ECO:0000256" key="3">
    <source>
        <dbReference type="ARBA" id="ARBA00022483"/>
    </source>
</evidence>
<dbReference type="Gene3D" id="1.10.357.70">
    <property type="entry name" value="Exocyst complex component Sec6, C-terminal domain"/>
    <property type="match status" value="1"/>
</dbReference>
<dbReference type="GO" id="GO:0051601">
    <property type="term" value="P:exocyst localization"/>
    <property type="evidence" value="ECO:0007669"/>
    <property type="project" value="TreeGrafter"/>
</dbReference>